<gene>
    <name evidence="1" type="ORF">MESS2_1600009</name>
</gene>
<evidence type="ECO:0000313" key="1">
    <source>
        <dbReference type="EMBL" id="CCV05617.1"/>
    </source>
</evidence>
<evidence type="ECO:0000313" key="2">
    <source>
        <dbReference type="Proteomes" id="UP000012062"/>
    </source>
</evidence>
<dbReference type="EMBL" id="CAUM01000069">
    <property type="protein sequence ID" value="CCV05617.1"/>
    <property type="molecule type" value="Genomic_DNA"/>
</dbReference>
<reference evidence="1 2" key="1">
    <citation type="submission" date="2013-02" db="EMBL/GenBank/DDBJ databases">
        <authorList>
            <person name="Genoscope - CEA"/>
        </authorList>
    </citation>
    <scope>NUCLEOTIDE SEQUENCE [LARGE SCALE GENOMIC DNA]</scope>
    <source>
        <strain evidence="1 2">STM 2683</strain>
    </source>
</reference>
<proteinExistence type="predicted"/>
<dbReference type="STRING" id="1297569.MESS2_1600009"/>
<comment type="caution">
    <text evidence="1">The sequence shown here is derived from an EMBL/GenBank/DDBJ whole genome shotgun (WGS) entry which is preliminary data.</text>
</comment>
<accession>M5EMP6</accession>
<protein>
    <submittedName>
        <fullName evidence="1">Uncharacterized protein</fullName>
    </submittedName>
</protein>
<sequence length="97" mass="10602">MSVLLNNNDRPLTFPTGWCCISRRTLGELLFAFPWLARQVQAVLLKGGNSLCHPQVPGSQSLQLLQGCLAALRVVIWNKGIAWRLGLIVFSNQGASA</sequence>
<keyword evidence="2" id="KW-1185">Reference proteome</keyword>
<name>M5EMP6_9HYPH</name>
<dbReference type="AlphaFoldDB" id="M5EMP6"/>
<dbReference type="Proteomes" id="UP000012062">
    <property type="component" value="Unassembled WGS sequence"/>
</dbReference>
<organism evidence="1 2">
    <name type="scientific">Mesorhizobium metallidurans STM 2683</name>
    <dbReference type="NCBI Taxonomy" id="1297569"/>
    <lineage>
        <taxon>Bacteria</taxon>
        <taxon>Pseudomonadati</taxon>
        <taxon>Pseudomonadota</taxon>
        <taxon>Alphaproteobacteria</taxon>
        <taxon>Hyphomicrobiales</taxon>
        <taxon>Phyllobacteriaceae</taxon>
        <taxon>Mesorhizobium</taxon>
    </lineage>
</organism>